<organism evidence="14 15">
    <name type="scientific">Lysinibacillus halotolerans</name>
    <dbReference type="NCBI Taxonomy" id="1368476"/>
    <lineage>
        <taxon>Bacteria</taxon>
        <taxon>Bacillati</taxon>
        <taxon>Bacillota</taxon>
        <taxon>Bacilli</taxon>
        <taxon>Bacillales</taxon>
        <taxon>Bacillaceae</taxon>
        <taxon>Lysinibacillus</taxon>
    </lineage>
</organism>
<evidence type="ECO:0000256" key="2">
    <source>
        <dbReference type="ARBA" id="ARBA00022490"/>
    </source>
</evidence>
<accession>A0A3M8HEG3</accession>
<evidence type="ECO:0000256" key="9">
    <source>
        <dbReference type="ARBA" id="ARBA00022845"/>
    </source>
</evidence>
<dbReference type="PANTHER" id="PTHR42855:SF1">
    <property type="entry name" value="ABC TRANSPORTER DOMAIN-CONTAINING PROTEIN"/>
    <property type="match status" value="1"/>
</dbReference>
<dbReference type="SMART" id="SM00382">
    <property type="entry name" value="AAA"/>
    <property type="match status" value="2"/>
</dbReference>
<protein>
    <submittedName>
        <fullName evidence="14">ABC transporter ATP-binding protein</fullName>
    </submittedName>
</protein>
<dbReference type="GO" id="GO:0003677">
    <property type="term" value="F:DNA binding"/>
    <property type="evidence" value="ECO:0007669"/>
    <property type="project" value="InterPro"/>
</dbReference>
<evidence type="ECO:0000256" key="3">
    <source>
        <dbReference type="ARBA" id="ARBA00022555"/>
    </source>
</evidence>
<keyword evidence="9" id="KW-0810">Translation regulation</keyword>
<evidence type="ECO:0000256" key="7">
    <source>
        <dbReference type="ARBA" id="ARBA00022801"/>
    </source>
</evidence>
<dbReference type="GO" id="GO:0016887">
    <property type="term" value="F:ATP hydrolysis activity"/>
    <property type="evidence" value="ECO:0007669"/>
    <property type="project" value="InterPro"/>
</dbReference>
<dbReference type="FunFam" id="3.40.50.300:FF:000011">
    <property type="entry name" value="Putative ABC transporter ATP-binding component"/>
    <property type="match status" value="1"/>
</dbReference>
<dbReference type="AlphaFoldDB" id="A0A3M8HEG3"/>
<dbReference type="GO" id="GO:0006412">
    <property type="term" value="P:translation"/>
    <property type="evidence" value="ECO:0007669"/>
    <property type="project" value="UniProtKB-KW"/>
</dbReference>
<dbReference type="InterPro" id="IPR003439">
    <property type="entry name" value="ABC_transporter-like_ATP-bd"/>
</dbReference>
<dbReference type="InterPro" id="IPR017871">
    <property type="entry name" value="ABC_transporter-like_CS"/>
</dbReference>
<evidence type="ECO:0000313" key="14">
    <source>
        <dbReference type="EMBL" id="RND00828.1"/>
    </source>
</evidence>
<dbReference type="InterPro" id="IPR051309">
    <property type="entry name" value="ABCF_ATPase"/>
</dbReference>
<dbReference type="Pfam" id="PF00005">
    <property type="entry name" value="ABC_tran"/>
    <property type="match status" value="2"/>
</dbReference>
<dbReference type="InterPro" id="IPR003593">
    <property type="entry name" value="AAA+_ATPase"/>
</dbReference>
<keyword evidence="3" id="KW-0820">tRNA-binding</keyword>
<dbReference type="Gene3D" id="1.10.287.380">
    <property type="entry name" value="Valyl-tRNA synthetase, C-terminal domain"/>
    <property type="match status" value="1"/>
</dbReference>
<evidence type="ECO:0000256" key="8">
    <source>
        <dbReference type="ARBA" id="ARBA00022840"/>
    </source>
</evidence>
<evidence type="ECO:0000259" key="13">
    <source>
        <dbReference type="PROSITE" id="PS50893"/>
    </source>
</evidence>
<dbReference type="Gene3D" id="3.40.50.300">
    <property type="entry name" value="P-loop containing nucleotide triphosphate hydrolases"/>
    <property type="match status" value="2"/>
</dbReference>
<evidence type="ECO:0000256" key="4">
    <source>
        <dbReference type="ARBA" id="ARBA00022730"/>
    </source>
</evidence>
<keyword evidence="11" id="KW-0648">Protein biosynthesis</keyword>
<evidence type="ECO:0000256" key="11">
    <source>
        <dbReference type="ARBA" id="ARBA00022917"/>
    </source>
</evidence>
<keyword evidence="7" id="KW-0378">Hydrolase</keyword>
<feature type="domain" description="ABC transporter" evidence="13">
    <location>
        <begin position="320"/>
        <end position="539"/>
    </location>
</feature>
<dbReference type="Pfam" id="PF12848">
    <property type="entry name" value="ABC_tran_Xtn"/>
    <property type="match status" value="1"/>
</dbReference>
<dbReference type="InterPro" id="IPR032781">
    <property type="entry name" value="ABC_tran_Xtn"/>
</dbReference>
<dbReference type="GO" id="GO:0006417">
    <property type="term" value="P:regulation of translation"/>
    <property type="evidence" value="ECO:0007669"/>
    <property type="project" value="UniProtKB-KW"/>
</dbReference>
<dbReference type="PANTHER" id="PTHR42855">
    <property type="entry name" value="ABC TRANSPORTER ATP-BINDING SUBUNIT"/>
    <property type="match status" value="1"/>
</dbReference>
<dbReference type="InterPro" id="IPR027417">
    <property type="entry name" value="P-loop_NTPase"/>
</dbReference>
<proteinExistence type="inferred from homology"/>
<dbReference type="CDD" id="cd03221">
    <property type="entry name" value="ABCF_EF-3"/>
    <property type="match status" value="2"/>
</dbReference>
<comment type="caution">
    <text evidence="14">The sequence shown here is derived from an EMBL/GenBank/DDBJ whole genome shotgun (WGS) entry which is preliminary data.</text>
</comment>
<keyword evidence="8 14" id="KW-0067">ATP-binding</keyword>
<dbReference type="GO" id="GO:0005524">
    <property type="term" value="F:ATP binding"/>
    <property type="evidence" value="ECO:0007669"/>
    <property type="project" value="UniProtKB-KW"/>
</dbReference>
<keyword evidence="15" id="KW-1185">Reference proteome</keyword>
<sequence>MSHLIVSNLTKTVGDKTLFKNIEFTIYEGERAGLIGINGTGKSTLLSILAGEQEADVIELDHPNKYRIAYLPQEPQFQEGETVLQAVFSGDSPILQLNREYEDTVSLLSENPQSEELQNKLFRLQQQMDSEKAWDVNALAKQALTKLGIDMYDQQVTKLSGGQQKRVALAKVLIEPADLYLLDEPTNHLDVQSTEWLQEMVLRLKGAVIFITHDRYFLDEISTHIYELANQTLFRHTGNYADFLEARAIREEMHAASQEKLRNRYRSELKWIRRGAKARTTKQKARIQRFDELDSKIERGSNDANLELSLATTRLGKKVIEGEKLSKAFGNKIILKDFDFLLQSGDRIGIIGANGYGKSTLLNILAGELEPDSGEVIVGSTVKRVHFKQVLPSMNENQRMIEYIREASNDITDAEGVRYSAAQMLERFLFPLHTHGTPIGKLSGGERKRLHLLRLLMEQPNVLLLDEPTNDLDIETLGVLEDFIEHFPGVVITISHDRFFLDRIAKKLWVLNGQGNVEVNLDIYSDYLEKQALAQKVEAKELKEVKEEKPKQQKVKSEKKKLSFKEQKEWETISDDIAKVEEQILQTEEDISNAGADYTKLQQLTEAIDELNKEYERLIERWTYLDDIVNG</sequence>
<dbReference type="Proteomes" id="UP000279909">
    <property type="component" value="Unassembled WGS sequence"/>
</dbReference>
<evidence type="ECO:0000256" key="12">
    <source>
        <dbReference type="SAM" id="Coils"/>
    </source>
</evidence>
<dbReference type="RefSeq" id="WP_122970983.1">
    <property type="nucleotide sequence ID" value="NZ_RHLQ01000005.1"/>
</dbReference>
<evidence type="ECO:0000256" key="6">
    <source>
        <dbReference type="ARBA" id="ARBA00022741"/>
    </source>
</evidence>
<evidence type="ECO:0000313" key="15">
    <source>
        <dbReference type="Proteomes" id="UP000279909"/>
    </source>
</evidence>
<dbReference type="FunFam" id="3.40.50.300:FF:000183">
    <property type="entry name" value="ABC transporter ATP-binding protein yjjK"/>
    <property type="match status" value="1"/>
</dbReference>
<keyword evidence="12" id="KW-0175">Coiled coil</keyword>
<keyword evidence="10" id="KW-0694">RNA-binding</keyword>
<evidence type="ECO:0000256" key="5">
    <source>
        <dbReference type="ARBA" id="ARBA00022737"/>
    </source>
</evidence>
<keyword evidence="6" id="KW-0547">Nucleotide-binding</keyword>
<dbReference type="InterPro" id="IPR032524">
    <property type="entry name" value="ABC_tran_C"/>
</dbReference>
<feature type="domain" description="ABC transporter" evidence="13">
    <location>
        <begin position="4"/>
        <end position="255"/>
    </location>
</feature>
<dbReference type="Pfam" id="PF16326">
    <property type="entry name" value="ABC_tran_CTD"/>
    <property type="match status" value="1"/>
</dbReference>
<dbReference type="PROSITE" id="PS00211">
    <property type="entry name" value="ABC_TRANSPORTER_1"/>
    <property type="match status" value="1"/>
</dbReference>
<dbReference type="GO" id="GO:0000049">
    <property type="term" value="F:tRNA binding"/>
    <property type="evidence" value="ECO:0007669"/>
    <property type="project" value="UniProtKB-KW"/>
</dbReference>
<evidence type="ECO:0000256" key="1">
    <source>
        <dbReference type="ARBA" id="ARBA00005868"/>
    </source>
</evidence>
<keyword evidence="5" id="KW-0677">Repeat</keyword>
<reference evidence="14 15" key="1">
    <citation type="journal article" date="2014" name="Int. J. Syst. Evol. Microbiol.">
        <title>Lysinibacillus halotolerans sp. nov., isolated from saline-alkaline soil.</title>
        <authorList>
            <person name="Kong D."/>
            <person name="Wang Y."/>
            <person name="Zhao B."/>
            <person name="Li Y."/>
            <person name="Song J."/>
            <person name="Zhai Y."/>
            <person name="Zhang C."/>
            <person name="Wang H."/>
            <person name="Chen X."/>
            <person name="Zhao B."/>
            <person name="Ruan Z."/>
        </authorList>
    </citation>
    <scope>NUCLEOTIDE SEQUENCE [LARGE SCALE GENOMIC DNA]</scope>
    <source>
        <strain evidence="14 15">MCCC 1A12703</strain>
    </source>
</reference>
<dbReference type="EMBL" id="RHLQ01000005">
    <property type="protein sequence ID" value="RND00828.1"/>
    <property type="molecule type" value="Genomic_DNA"/>
</dbReference>
<dbReference type="PROSITE" id="PS50893">
    <property type="entry name" value="ABC_TRANSPORTER_2"/>
    <property type="match status" value="2"/>
</dbReference>
<dbReference type="GO" id="GO:0019843">
    <property type="term" value="F:rRNA binding"/>
    <property type="evidence" value="ECO:0007669"/>
    <property type="project" value="UniProtKB-KW"/>
</dbReference>
<dbReference type="InterPro" id="IPR037118">
    <property type="entry name" value="Val-tRNA_synth_C_sf"/>
</dbReference>
<dbReference type="OrthoDB" id="9760950at2"/>
<feature type="coiled-coil region" evidence="12">
    <location>
        <begin position="577"/>
        <end position="621"/>
    </location>
</feature>
<evidence type="ECO:0000256" key="10">
    <source>
        <dbReference type="ARBA" id="ARBA00022884"/>
    </source>
</evidence>
<dbReference type="SUPFAM" id="SSF52540">
    <property type="entry name" value="P-loop containing nucleoside triphosphate hydrolases"/>
    <property type="match status" value="2"/>
</dbReference>
<keyword evidence="2" id="KW-0963">Cytoplasm</keyword>
<keyword evidence="4" id="KW-0699">rRNA-binding</keyword>
<gene>
    <name evidence="14" type="ORF">EC501_03910</name>
</gene>
<name>A0A3M8HEG3_9BACI</name>
<comment type="similarity">
    <text evidence="1">Belongs to the ABC transporter superfamily. ABCF family. Translational throttle EttA subfamily.</text>
</comment>